<keyword evidence="3 10" id="KW-0812">Transmembrane</keyword>
<evidence type="ECO:0000256" key="10">
    <source>
        <dbReference type="SAM" id="Phobius"/>
    </source>
</evidence>
<feature type="transmembrane region" description="Helical" evidence="10">
    <location>
        <begin position="129"/>
        <end position="155"/>
    </location>
</feature>
<dbReference type="InParanoid" id="A7S7D0"/>
<evidence type="ECO:0000256" key="8">
    <source>
        <dbReference type="ARBA" id="ARBA00023224"/>
    </source>
</evidence>
<keyword evidence="6 10" id="KW-0472">Membrane</keyword>
<keyword evidence="2" id="KW-1003">Cell membrane</keyword>
<dbReference type="PRINTS" id="PR00237">
    <property type="entry name" value="GPCRRHODOPSN"/>
</dbReference>
<evidence type="ECO:0000256" key="9">
    <source>
        <dbReference type="SAM" id="MobiDB-lite"/>
    </source>
</evidence>
<evidence type="ECO:0000256" key="4">
    <source>
        <dbReference type="ARBA" id="ARBA00022989"/>
    </source>
</evidence>
<feature type="transmembrane region" description="Helical" evidence="10">
    <location>
        <begin position="30"/>
        <end position="47"/>
    </location>
</feature>
<dbReference type="GO" id="GO:0005886">
    <property type="term" value="C:plasma membrane"/>
    <property type="evidence" value="ECO:0007669"/>
    <property type="project" value="UniProtKB-SubCell"/>
</dbReference>
<keyword evidence="13" id="KW-1185">Reference proteome</keyword>
<evidence type="ECO:0000313" key="13">
    <source>
        <dbReference type="Proteomes" id="UP000001593"/>
    </source>
</evidence>
<dbReference type="GO" id="GO:0007186">
    <property type="term" value="P:G protein-coupled receptor signaling pathway"/>
    <property type="evidence" value="ECO:0000318"/>
    <property type="project" value="GO_Central"/>
</dbReference>
<name>A7S7D0_NEMVE</name>
<evidence type="ECO:0000256" key="5">
    <source>
        <dbReference type="ARBA" id="ARBA00023040"/>
    </source>
</evidence>
<dbReference type="Pfam" id="PF00001">
    <property type="entry name" value="7tm_1"/>
    <property type="match status" value="1"/>
</dbReference>
<feature type="transmembrane region" description="Helical" evidence="10">
    <location>
        <begin position="167"/>
        <end position="189"/>
    </location>
</feature>
<dbReference type="InterPro" id="IPR017452">
    <property type="entry name" value="GPCR_Rhodpsn_7TM"/>
</dbReference>
<keyword evidence="4 10" id="KW-1133">Transmembrane helix</keyword>
<protein>
    <recommendedName>
        <fullName evidence="11">G-protein coupled receptors family 1 profile domain-containing protein</fullName>
    </recommendedName>
</protein>
<organism evidence="12 13">
    <name type="scientific">Nematostella vectensis</name>
    <name type="common">Starlet sea anemone</name>
    <dbReference type="NCBI Taxonomy" id="45351"/>
    <lineage>
        <taxon>Eukaryota</taxon>
        <taxon>Metazoa</taxon>
        <taxon>Cnidaria</taxon>
        <taxon>Anthozoa</taxon>
        <taxon>Hexacorallia</taxon>
        <taxon>Actiniaria</taxon>
        <taxon>Edwardsiidae</taxon>
        <taxon>Nematostella</taxon>
    </lineage>
</organism>
<feature type="transmembrane region" description="Helical" evidence="10">
    <location>
        <begin position="76"/>
        <end position="98"/>
    </location>
</feature>
<evidence type="ECO:0000313" key="12">
    <source>
        <dbReference type="EMBL" id="EDO40402.1"/>
    </source>
</evidence>
<gene>
    <name evidence="12" type="ORF">NEMVEDRAFT_v1g207940</name>
</gene>
<evidence type="ECO:0000259" key="11">
    <source>
        <dbReference type="PROSITE" id="PS50262"/>
    </source>
</evidence>
<dbReference type="PROSITE" id="PS50262">
    <property type="entry name" value="G_PROTEIN_RECEP_F1_2"/>
    <property type="match status" value="1"/>
</dbReference>
<dbReference type="Gene3D" id="1.20.1070.10">
    <property type="entry name" value="Rhodopsin 7-helix transmembrane proteins"/>
    <property type="match status" value="1"/>
</dbReference>
<dbReference type="InterPro" id="IPR000276">
    <property type="entry name" value="GPCR_Rhodpsn"/>
</dbReference>
<dbReference type="GO" id="GO:0004930">
    <property type="term" value="F:G protein-coupled receptor activity"/>
    <property type="evidence" value="ECO:0007669"/>
    <property type="project" value="UniProtKB-KW"/>
</dbReference>
<dbReference type="OrthoDB" id="6086428at2759"/>
<dbReference type="PANTHER" id="PTHR24228:SF59">
    <property type="entry name" value="NEUROPEPTIDE RECEPTOR 15"/>
    <property type="match status" value="1"/>
</dbReference>
<accession>A7S7D0</accession>
<feature type="region of interest" description="Disordered" evidence="9">
    <location>
        <begin position="211"/>
        <end position="234"/>
    </location>
</feature>
<dbReference type="SUPFAM" id="SSF81321">
    <property type="entry name" value="Family A G protein-coupled receptor-like"/>
    <property type="match status" value="1"/>
</dbReference>
<sequence length="258" mass="29237">MMNIIAIGIERYFGIFRPLSSPAEETAKRLVIAAWITGILMTVVPNINMKRRRYYIDDDKYTLFCSYDNSTPTSRIINTVFSVLVYYMPCILLSILCVRILRFLKRRRQVDAGQSSSSITNTPRFQGSYMLVSLIFAFILPYLVYVVYFTAMMILQPPVSYVTDFTIRYAAAAAGYANGALNPAIYLIAMQNARVRLKGLFTGRRLAEPAIETHPTRRTTNQGSRDPRSNPHVIIDKDTSADQLALKTCQGENIFSLQ</sequence>
<dbReference type="HOGENOM" id="CLU_1078907_0_0_1"/>
<evidence type="ECO:0000256" key="7">
    <source>
        <dbReference type="ARBA" id="ARBA00023170"/>
    </source>
</evidence>
<dbReference type="EMBL" id="DS469592">
    <property type="protein sequence ID" value="EDO40402.1"/>
    <property type="molecule type" value="Genomic_DNA"/>
</dbReference>
<evidence type="ECO:0000256" key="3">
    <source>
        <dbReference type="ARBA" id="ARBA00022692"/>
    </source>
</evidence>
<comment type="subcellular location">
    <subcellularLocation>
        <location evidence="1">Cell membrane</location>
        <topology evidence="1">Multi-pass membrane protein</topology>
    </subcellularLocation>
</comment>
<evidence type="ECO:0000256" key="6">
    <source>
        <dbReference type="ARBA" id="ARBA00023136"/>
    </source>
</evidence>
<proteinExistence type="predicted"/>
<feature type="compositionally biased region" description="Basic and acidic residues" evidence="9">
    <location>
        <begin position="225"/>
        <end position="234"/>
    </location>
</feature>
<dbReference type="CDD" id="cd00637">
    <property type="entry name" value="7tm_classA_rhodopsin-like"/>
    <property type="match status" value="1"/>
</dbReference>
<feature type="domain" description="G-protein coupled receptors family 1 profile" evidence="11">
    <location>
        <begin position="1"/>
        <end position="186"/>
    </location>
</feature>
<reference evidence="12 13" key="1">
    <citation type="journal article" date="2007" name="Science">
        <title>Sea anemone genome reveals ancestral eumetazoan gene repertoire and genomic organization.</title>
        <authorList>
            <person name="Putnam N.H."/>
            <person name="Srivastava M."/>
            <person name="Hellsten U."/>
            <person name="Dirks B."/>
            <person name="Chapman J."/>
            <person name="Salamov A."/>
            <person name="Terry A."/>
            <person name="Shapiro H."/>
            <person name="Lindquist E."/>
            <person name="Kapitonov V.V."/>
            <person name="Jurka J."/>
            <person name="Genikhovich G."/>
            <person name="Grigoriev I.V."/>
            <person name="Lucas S.M."/>
            <person name="Steele R.E."/>
            <person name="Finnerty J.R."/>
            <person name="Technau U."/>
            <person name="Martindale M.Q."/>
            <person name="Rokhsar D.S."/>
        </authorList>
    </citation>
    <scope>NUCLEOTIDE SEQUENCE [LARGE SCALE GENOMIC DNA]</scope>
    <source>
        <strain evidence="13">CH2 X CH6</strain>
    </source>
</reference>
<dbReference type="Proteomes" id="UP000001593">
    <property type="component" value="Unassembled WGS sequence"/>
</dbReference>
<evidence type="ECO:0000256" key="2">
    <source>
        <dbReference type="ARBA" id="ARBA00022475"/>
    </source>
</evidence>
<keyword evidence="7" id="KW-0675">Receptor</keyword>
<dbReference type="PANTHER" id="PTHR24228">
    <property type="entry name" value="B2 BRADYKININ RECEPTOR/ANGIOTENSIN II RECEPTOR"/>
    <property type="match status" value="1"/>
</dbReference>
<dbReference type="PhylomeDB" id="A7S7D0"/>
<dbReference type="AlphaFoldDB" id="A7S7D0"/>
<evidence type="ECO:0000256" key="1">
    <source>
        <dbReference type="ARBA" id="ARBA00004651"/>
    </source>
</evidence>
<keyword evidence="8" id="KW-0807">Transducer</keyword>
<keyword evidence="5" id="KW-0297">G-protein coupled receptor</keyword>
<dbReference type="OMA" id="WITGILM"/>